<dbReference type="Gene3D" id="1.20.1050.10">
    <property type="match status" value="1"/>
</dbReference>
<evidence type="ECO:0000259" key="1">
    <source>
        <dbReference type="PROSITE" id="PS50404"/>
    </source>
</evidence>
<dbReference type="VEuPathDB" id="AmoebaDB:NF0093330"/>
<dbReference type="SFLD" id="SFLDG00358">
    <property type="entry name" value="Main_(cytGST)"/>
    <property type="match status" value="1"/>
</dbReference>
<proteinExistence type="predicted"/>
<sequence>MSNSASSSITLYSFKPSSSSWRVRSALYHKKLWPQVTVEEISLLDKVNEKQEYKDVNPMGQVPCLVIHDQVLTQSIPIIEYLEAVFPNCGQEDALVGDLIPKDPLLAFQVRQLSEIINSGIQPMHNGRAIRMLPEQQRTEWMKYWIRNGLNVIEKILSSNYPTPLPSNEDYKYCIPQYGKLSMADICLVPQVFVAKTRTSINVDEEFPITSKVYSNLIKMEEFVQTHPQLK</sequence>
<dbReference type="PROSITE" id="PS50404">
    <property type="entry name" value="GST_NTER"/>
    <property type="match status" value="1"/>
</dbReference>
<dbReference type="Gene3D" id="3.40.30.10">
    <property type="entry name" value="Glutaredoxin"/>
    <property type="match status" value="1"/>
</dbReference>
<comment type="caution">
    <text evidence="3">The sequence shown here is derived from an EMBL/GenBank/DDBJ whole genome shotgun (WGS) entry which is preliminary data.</text>
</comment>
<keyword evidence="4" id="KW-1185">Reference proteome</keyword>
<feature type="domain" description="GST C-terminal" evidence="2">
    <location>
        <begin position="103"/>
        <end position="231"/>
    </location>
</feature>
<dbReference type="VEuPathDB" id="AmoebaDB:FDP41_002150"/>
<dbReference type="SFLD" id="SFLDS00019">
    <property type="entry name" value="Glutathione_Transferase_(cytos"/>
    <property type="match status" value="1"/>
</dbReference>
<dbReference type="GO" id="GO:0016034">
    <property type="term" value="F:maleylacetoacetate isomerase activity"/>
    <property type="evidence" value="ECO:0007669"/>
    <property type="project" value="TreeGrafter"/>
</dbReference>
<dbReference type="InterPro" id="IPR036282">
    <property type="entry name" value="Glutathione-S-Trfase_C_sf"/>
</dbReference>
<dbReference type="VEuPathDB" id="AmoebaDB:NfTy_034670"/>
<feature type="domain" description="GST N-terminal" evidence="1">
    <location>
        <begin position="7"/>
        <end position="90"/>
    </location>
</feature>
<gene>
    <name evidence="3" type="ORF">FDP41_002150</name>
</gene>
<organism evidence="3 4">
    <name type="scientific">Naegleria fowleri</name>
    <name type="common">Brain eating amoeba</name>
    <dbReference type="NCBI Taxonomy" id="5763"/>
    <lineage>
        <taxon>Eukaryota</taxon>
        <taxon>Discoba</taxon>
        <taxon>Heterolobosea</taxon>
        <taxon>Tetramitia</taxon>
        <taxon>Eutetramitia</taxon>
        <taxon>Vahlkampfiidae</taxon>
        <taxon>Naegleria</taxon>
    </lineage>
</organism>
<dbReference type="OrthoDB" id="202840at2759"/>
<dbReference type="Proteomes" id="UP000444721">
    <property type="component" value="Unassembled WGS sequence"/>
</dbReference>
<dbReference type="AlphaFoldDB" id="A0A6A5BZS9"/>
<dbReference type="GO" id="GO:0004364">
    <property type="term" value="F:glutathione transferase activity"/>
    <property type="evidence" value="ECO:0007669"/>
    <property type="project" value="TreeGrafter"/>
</dbReference>
<dbReference type="Pfam" id="PF13409">
    <property type="entry name" value="GST_N_2"/>
    <property type="match status" value="1"/>
</dbReference>
<dbReference type="RefSeq" id="XP_044563793.1">
    <property type="nucleotide sequence ID" value="XM_044705314.1"/>
</dbReference>
<dbReference type="PANTHER" id="PTHR42673:SF4">
    <property type="entry name" value="MALEYLACETOACETATE ISOMERASE"/>
    <property type="match status" value="1"/>
</dbReference>
<accession>A0A6A5BZS9</accession>
<evidence type="ECO:0000259" key="2">
    <source>
        <dbReference type="PROSITE" id="PS50405"/>
    </source>
</evidence>
<dbReference type="InterPro" id="IPR004045">
    <property type="entry name" value="Glutathione_S-Trfase_N"/>
</dbReference>
<dbReference type="InterPro" id="IPR040079">
    <property type="entry name" value="Glutathione_S-Trfase"/>
</dbReference>
<dbReference type="GO" id="GO:0006559">
    <property type="term" value="P:L-phenylalanine catabolic process"/>
    <property type="evidence" value="ECO:0007669"/>
    <property type="project" value="TreeGrafter"/>
</dbReference>
<protein>
    <recommendedName>
        <fullName evidence="5">Maleylacetoacetate isomerase</fullName>
    </recommendedName>
</protein>
<evidence type="ECO:0000313" key="3">
    <source>
        <dbReference type="EMBL" id="KAF0979080.1"/>
    </source>
</evidence>
<dbReference type="GO" id="GO:0006749">
    <property type="term" value="P:glutathione metabolic process"/>
    <property type="evidence" value="ECO:0007669"/>
    <property type="project" value="TreeGrafter"/>
</dbReference>
<dbReference type="PANTHER" id="PTHR42673">
    <property type="entry name" value="MALEYLACETOACETATE ISOMERASE"/>
    <property type="match status" value="1"/>
</dbReference>
<dbReference type="GeneID" id="68109368"/>
<dbReference type="EMBL" id="VFQX01000028">
    <property type="protein sequence ID" value="KAF0979080.1"/>
    <property type="molecule type" value="Genomic_DNA"/>
</dbReference>
<dbReference type="SUPFAM" id="SSF52833">
    <property type="entry name" value="Thioredoxin-like"/>
    <property type="match status" value="1"/>
</dbReference>
<name>A0A6A5BZS9_NAEFO</name>
<dbReference type="InterPro" id="IPR010987">
    <property type="entry name" value="Glutathione-S-Trfase_C-like"/>
</dbReference>
<evidence type="ECO:0008006" key="5">
    <source>
        <dbReference type="Google" id="ProtNLM"/>
    </source>
</evidence>
<dbReference type="InterPro" id="IPR036249">
    <property type="entry name" value="Thioredoxin-like_sf"/>
</dbReference>
<dbReference type="SUPFAM" id="SSF47616">
    <property type="entry name" value="GST C-terminal domain-like"/>
    <property type="match status" value="1"/>
</dbReference>
<dbReference type="PROSITE" id="PS50405">
    <property type="entry name" value="GST_CTER"/>
    <property type="match status" value="1"/>
</dbReference>
<evidence type="ECO:0000313" key="4">
    <source>
        <dbReference type="Proteomes" id="UP000444721"/>
    </source>
</evidence>
<reference evidence="3 4" key="1">
    <citation type="journal article" date="2019" name="Sci. Rep.">
        <title>Nanopore sequencing improves the draft genome of the human pathogenic amoeba Naegleria fowleri.</title>
        <authorList>
            <person name="Liechti N."/>
            <person name="Schurch N."/>
            <person name="Bruggmann R."/>
            <person name="Wittwer M."/>
        </authorList>
    </citation>
    <scope>NUCLEOTIDE SEQUENCE [LARGE SCALE GENOMIC DNA]</scope>
    <source>
        <strain evidence="3 4">ATCC 30894</strain>
    </source>
</reference>